<evidence type="ECO:0000256" key="5">
    <source>
        <dbReference type="ARBA" id="ARBA00022777"/>
    </source>
</evidence>
<sequence length="644" mass="68977">MATQDSPYRPRETTVSAPGKVLIAGGYLVLDPAYPGLVVSTSSRFYCTARSQTSSSATTQAQSASESDPTCLITVRSPQFVDAEWIYRATATSVTKSDGTTTQEWLLEQTKASFDKAGRNPFVSLGLIYTLRLASEIKGFDEVESLFRRTSSQGIEITVLGDNDFYSQRETLGLKNDAAPTMDQLESLPPFTRQACRIGDVHKTGLGSSAAMTTSLVGCFLLHLQAILLTHDKSIDTEDLVLIHNLAQLAHCAAQGKVGSGFDVSAAIYGSQLYRRFEPQVLQTTLDQAEKVYTEGEQSGEESQSKLRARTELLEVLDPHNPLWKPSPLSATSSGNTSQSVNEPAHSTAVEGLAVEGGLEHLPIPAPLQLPAGLDLLLADVDAGSNTPSLVSKVLAWRKAKPDWANQLYNVIATSNQSLADGLLRLRILCASDSEVYFDTVDAAAARPSLEWDAYLKTLPDDGSQADDSLEVDLTVSSHSVLQALIDVRNSLRSIRAGMRELGVRAGVPIEPPEIGSLIKKISDEIPGVVGGSIPGAGGFDAFYIIHLQSKKKQRALSQLWDQIQDVKVKAESTLTLGPLLSRADGAKALENSAKSASAQSSESDDAMSKLLAKLRADTHASAAGGLRIENAADIRGLEAAWKA</sequence>
<dbReference type="GO" id="GO:0019287">
    <property type="term" value="P:isopentenyl diphosphate biosynthetic process, mevalonate pathway"/>
    <property type="evidence" value="ECO:0007669"/>
    <property type="project" value="UniProtKB-UniPathway"/>
</dbReference>
<organism evidence="9 10">
    <name type="scientific">Testicularia cyperi</name>
    <dbReference type="NCBI Taxonomy" id="1882483"/>
    <lineage>
        <taxon>Eukaryota</taxon>
        <taxon>Fungi</taxon>
        <taxon>Dikarya</taxon>
        <taxon>Basidiomycota</taxon>
        <taxon>Ustilaginomycotina</taxon>
        <taxon>Ustilaginomycetes</taxon>
        <taxon>Ustilaginales</taxon>
        <taxon>Anthracoideaceae</taxon>
        <taxon>Testicularia</taxon>
    </lineage>
</organism>
<dbReference type="EMBL" id="KZ819211">
    <property type="protein sequence ID" value="PWY97303.1"/>
    <property type="molecule type" value="Genomic_DNA"/>
</dbReference>
<proteinExistence type="predicted"/>
<dbReference type="PANTHER" id="PTHR31814">
    <property type="match status" value="1"/>
</dbReference>
<dbReference type="AlphaFoldDB" id="A0A317XG48"/>
<dbReference type="GO" id="GO:0010142">
    <property type="term" value="P:farnesyl diphosphate biosynthetic process, mevalonate pathway"/>
    <property type="evidence" value="ECO:0007669"/>
    <property type="project" value="TreeGrafter"/>
</dbReference>
<accession>A0A317XG48</accession>
<keyword evidence="9" id="KW-0687">Ribonucleoprotein</keyword>
<dbReference type="OrthoDB" id="10262935at2759"/>
<dbReference type="EC" id="2.7.4.2" evidence="2"/>
<dbReference type="FunCoup" id="A0A317XG48">
    <property type="interactions" value="73"/>
</dbReference>
<keyword evidence="5" id="KW-0418">Kinase</keyword>
<dbReference type="GO" id="GO:0005524">
    <property type="term" value="F:ATP binding"/>
    <property type="evidence" value="ECO:0007669"/>
    <property type="project" value="UniProtKB-KW"/>
</dbReference>
<evidence type="ECO:0000256" key="4">
    <source>
        <dbReference type="ARBA" id="ARBA00022741"/>
    </source>
</evidence>
<evidence type="ECO:0000256" key="3">
    <source>
        <dbReference type="ARBA" id="ARBA00022679"/>
    </source>
</evidence>
<name>A0A317XG48_9BASI</name>
<keyword evidence="4" id="KW-0547">Nucleotide-binding</keyword>
<feature type="region of interest" description="Disordered" evidence="7">
    <location>
        <begin position="323"/>
        <end position="347"/>
    </location>
</feature>
<keyword evidence="3" id="KW-0808">Transferase</keyword>
<gene>
    <name evidence="9" type="ORF">BCV70DRAFT_213671</name>
</gene>
<evidence type="ECO:0000259" key="8">
    <source>
        <dbReference type="Pfam" id="PF00288"/>
    </source>
</evidence>
<evidence type="ECO:0000256" key="6">
    <source>
        <dbReference type="ARBA" id="ARBA00022840"/>
    </source>
</evidence>
<evidence type="ECO:0000256" key="7">
    <source>
        <dbReference type="SAM" id="MobiDB-lite"/>
    </source>
</evidence>
<dbReference type="InterPro" id="IPR035102">
    <property type="entry name" value="Phosphomevalonate_kinase"/>
</dbReference>
<keyword evidence="6" id="KW-0067">ATP-binding</keyword>
<keyword evidence="9" id="KW-0689">Ribosomal protein</keyword>
<keyword evidence="10" id="KW-1185">Reference proteome</keyword>
<protein>
    <recommendedName>
        <fullName evidence="2">phosphomevalonate kinase</fullName>
        <ecNumber evidence="2">2.7.4.2</ecNumber>
    </recommendedName>
</protein>
<dbReference type="GO" id="GO:0005840">
    <property type="term" value="C:ribosome"/>
    <property type="evidence" value="ECO:0007669"/>
    <property type="project" value="UniProtKB-KW"/>
</dbReference>
<evidence type="ECO:0000256" key="1">
    <source>
        <dbReference type="ARBA" id="ARBA00005017"/>
    </source>
</evidence>
<dbReference type="STRING" id="1882483.A0A317XG48"/>
<dbReference type="Proteomes" id="UP000246740">
    <property type="component" value="Unassembled WGS sequence"/>
</dbReference>
<evidence type="ECO:0000313" key="10">
    <source>
        <dbReference type="Proteomes" id="UP000246740"/>
    </source>
</evidence>
<dbReference type="GO" id="GO:0005777">
    <property type="term" value="C:peroxisome"/>
    <property type="evidence" value="ECO:0007669"/>
    <property type="project" value="TreeGrafter"/>
</dbReference>
<dbReference type="Gene3D" id="3.30.230.10">
    <property type="match status" value="1"/>
</dbReference>
<dbReference type="Pfam" id="PF00288">
    <property type="entry name" value="GHMP_kinases_N"/>
    <property type="match status" value="1"/>
</dbReference>
<dbReference type="InParanoid" id="A0A317XG48"/>
<dbReference type="UniPathway" id="UPA00057">
    <property type="reaction ID" value="UER00099"/>
</dbReference>
<evidence type="ECO:0000313" key="9">
    <source>
        <dbReference type="EMBL" id="PWY97303.1"/>
    </source>
</evidence>
<evidence type="ECO:0000256" key="2">
    <source>
        <dbReference type="ARBA" id="ARBA00012958"/>
    </source>
</evidence>
<dbReference type="SUPFAM" id="SSF54211">
    <property type="entry name" value="Ribosomal protein S5 domain 2-like"/>
    <property type="match status" value="1"/>
</dbReference>
<feature type="domain" description="GHMP kinase N-terminal" evidence="8">
    <location>
        <begin position="203"/>
        <end position="270"/>
    </location>
</feature>
<comment type="pathway">
    <text evidence="1">Isoprenoid biosynthesis; isopentenyl diphosphate biosynthesis via mevalonate pathway; isopentenyl diphosphate from (R)-mevalonate: step 2/3.</text>
</comment>
<dbReference type="InterPro" id="IPR020568">
    <property type="entry name" value="Ribosomal_Su5_D2-typ_SF"/>
</dbReference>
<dbReference type="GO" id="GO:0006696">
    <property type="term" value="P:ergosterol biosynthetic process"/>
    <property type="evidence" value="ECO:0007669"/>
    <property type="project" value="TreeGrafter"/>
</dbReference>
<feature type="compositionally biased region" description="Polar residues" evidence="7">
    <location>
        <begin position="329"/>
        <end position="342"/>
    </location>
</feature>
<dbReference type="InterPro" id="IPR014721">
    <property type="entry name" value="Ribsml_uS5_D2-typ_fold_subgr"/>
</dbReference>
<dbReference type="PANTHER" id="PTHR31814:SF2">
    <property type="entry name" value="PHOSPHOMEVALONATE KINASE"/>
    <property type="match status" value="1"/>
</dbReference>
<dbReference type="GO" id="GO:0004631">
    <property type="term" value="F:phosphomevalonate kinase activity"/>
    <property type="evidence" value="ECO:0007669"/>
    <property type="project" value="UniProtKB-EC"/>
</dbReference>
<reference evidence="9 10" key="1">
    <citation type="journal article" date="2018" name="Mol. Biol. Evol.">
        <title>Broad Genomic Sampling Reveals a Smut Pathogenic Ancestry of the Fungal Clade Ustilaginomycotina.</title>
        <authorList>
            <person name="Kijpornyongpan T."/>
            <person name="Mondo S.J."/>
            <person name="Barry K."/>
            <person name="Sandor L."/>
            <person name="Lee J."/>
            <person name="Lipzen A."/>
            <person name="Pangilinan J."/>
            <person name="LaButti K."/>
            <person name="Hainaut M."/>
            <person name="Henrissat B."/>
            <person name="Grigoriev I.V."/>
            <person name="Spatafora J.W."/>
            <person name="Aime M.C."/>
        </authorList>
    </citation>
    <scope>NUCLEOTIDE SEQUENCE [LARGE SCALE GENOMIC DNA]</scope>
    <source>
        <strain evidence="9 10">MCA 3645</strain>
    </source>
</reference>
<dbReference type="InterPro" id="IPR006204">
    <property type="entry name" value="GHMP_kinase_N_dom"/>
</dbReference>